<accession>A0A4Q1UT77</accession>
<comment type="caution">
    <text evidence="2">The sequence shown here is derived from an EMBL/GenBank/DDBJ whole genome shotgun (WGS) entry which is preliminary data.</text>
</comment>
<gene>
    <name evidence="2" type="ORF">B5V01_27335</name>
</gene>
<organism evidence="2 3">
    <name type="scientific">Mesorhizobium erdmanii</name>
    <dbReference type="NCBI Taxonomy" id="1777866"/>
    <lineage>
        <taxon>Bacteria</taxon>
        <taxon>Pseudomonadati</taxon>
        <taxon>Pseudomonadota</taxon>
        <taxon>Alphaproteobacteria</taxon>
        <taxon>Hyphomicrobiales</taxon>
        <taxon>Phyllobacteriaceae</taxon>
        <taxon>Mesorhizobium</taxon>
    </lineage>
</organism>
<evidence type="ECO:0000313" key="2">
    <source>
        <dbReference type="EMBL" id="RXT38036.1"/>
    </source>
</evidence>
<sequence length="94" mass="10658">MPLSLELRDIPIEFRRPICSHPTARKGSWLITIGRFKCEGCRATVRIGYEEKIAIFERHRINRDPQQRSGSTKISSTWLNGGAMRNTGDSAGRT</sequence>
<proteinExistence type="predicted"/>
<protein>
    <submittedName>
        <fullName evidence="2">Uncharacterized protein</fullName>
    </submittedName>
</protein>
<dbReference type="AlphaFoldDB" id="A0A4Q1UT77"/>
<dbReference type="Proteomes" id="UP000290444">
    <property type="component" value="Unassembled WGS sequence"/>
</dbReference>
<name>A0A4Q1UT77_9HYPH</name>
<feature type="compositionally biased region" description="Polar residues" evidence="1">
    <location>
        <begin position="67"/>
        <end position="79"/>
    </location>
</feature>
<feature type="region of interest" description="Disordered" evidence="1">
    <location>
        <begin position="64"/>
        <end position="94"/>
    </location>
</feature>
<dbReference type="EMBL" id="MZXX01000038">
    <property type="protein sequence ID" value="RXT38036.1"/>
    <property type="molecule type" value="Genomic_DNA"/>
</dbReference>
<evidence type="ECO:0000256" key="1">
    <source>
        <dbReference type="SAM" id="MobiDB-lite"/>
    </source>
</evidence>
<reference evidence="2 3" key="1">
    <citation type="submission" date="2017-03" db="EMBL/GenBank/DDBJ databases">
        <authorList>
            <person name="Safronova V.I."/>
            <person name="Sazanova A.L."/>
            <person name="Chirak E.R."/>
        </authorList>
    </citation>
    <scope>NUCLEOTIDE SEQUENCE [LARGE SCALE GENOMIC DNA]</scope>
    <source>
        <strain evidence="2 3">Opo-242</strain>
    </source>
</reference>
<evidence type="ECO:0000313" key="3">
    <source>
        <dbReference type="Proteomes" id="UP000290444"/>
    </source>
</evidence>